<evidence type="ECO:0000313" key="1">
    <source>
        <dbReference type="EMBL" id="ASJ25377.1"/>
    </source>
</evidence>
<protein>
    <submittedName>
        <fullName evidence="1">Uncharacterized protein</fullName>
    </submittedName>
</protein>
<organism evidence="1 2">
    <name type="scientific">Laribacter hongkongensis</name>
    <dbReference type="NCBI Taxonomy" id="168471"/>
    <lineage>
        <taxon>Bacteria</taxon>
        <taxon>Pseudomonadati</taxon>
        <taxon>Pseudomonadota</taxon>
        <taxon>Betaproteobacteria</taxon>
        <taxon>Neisseriales</taxon>
        <taxon>Aquaspirillaceae</taxon>
        <taxon>Laribacter</taxon>
    </lineage>
</organism>
<dbReference type="AlphaFoldDB" id="A0A248LKT8"/>
<dbReference type="EMBL" id="CP022115">
    <property type="protein sequence ID" value="ASJ25377.1"/>
    <property type="molecule type" value="Genomic_DNA"/>
</dbReference>
<evidence type="ECO:0000313" key="2">
    <source>
        <dbReference type="Proteomes" id="UP000197424"/>
    </source>
</evidence>
<dbReference type="Proteomes" id="UP000197424">
    <property type="component" value="Chromosome"/>
</dbReference>
<name>A0A248LKT8_9NEIS</name>
<gene>
    <name evidence="1" type="ORF">LHGZ1_2546</name>
</gene>
<reference evidence="2" key="1">
    <citation type="submission" date="2017-06" db="EMBL/GenBank/DDBJ databases">
        <title>Whole genome sequence of Laribacter hongkongensis LHGZ1.</title>
        <authorList>
            <person name="Chen D."/>
            <person name="Wu H."/>
            <person name="Chen J."/>
        </authorList>
    </citation>
    <scope>NUCLEOTIDE SEQUENCE [LARGE SCALE GENOMIC DNA]</scope>
    <source>
        <strain evidence="2">LHGZ1</strain>
    </source>
</reference>
<sequence length="53" mass="5823">MANYLKTCLFHLKNHKSGTEVEQRKPCLTRVCGLCSTVPPVPPLFCISMGVSS</sequence>
<accession>A0A248LKT8</accession>
<proteinExistence type="predicted"/>